<feature type="compositionally biased region" description="Low complexity" evidence="2">
    <location>
        <begin position="1"/>
        <end position="16"/>
    </location>
</feature>
<feature type="coiled-coil region" evidence="1">
    <location>
        <begin position="516"/>
        <end position="543"/>
    </location>
</feature>
<keyword evidence="5" id="KW-1185">Reference proteome</keyword>
<feature type="compositionally biased region" description="Low complexity" evidence="2">
    <location>
        <begin position="366"/>
        <end position="381"/>
    </location>
</feature>
<feature type="compositionally biased region" description="Polar residues" evidence="2">
    <location>
        <begin position="969"/>
        <end position="984"/>
    </location>
</feature>
<organism evidence="4 5">
    <name type="scientific">Sphagnum troendelagicum</name>
    <dbReference type="NCBI Taxonomy" id="128251"/>
    <lineage>
        <taxon>Eukaryota</taxon>
        <taxon>Viridiplantae</taxon>
        <taxon>Streptophyta</taxon>
        <taxon>Embryophyta</taxon>
        <taxon>Bryophyta</taxon>
        <taxon>Sphagnophytina</taxon>
        <taxon>Sphagnopsida</taxon>
        <taxon>Sphagnales</taxon>
        <taxon>Sphagnaceae</taxon>
        <taxon>Sphagnum</taxon>
    </lineage>
</organism>
<keyword evidence="3" id="KW-0472">Membrane</keyword>
<accession>A0ABP0TW15</accession>
<evidence type="ECO:0000256" key="2">
    <source>
        <dbReference type="SAM" id="MobiDB-lite"/>
    </source>
</evidence>
<evidence type="ECO:0000313" key="5">
    <source>
        <dbReference type="Proteomes" id="UP001497512"/>
    </source>
</evidence>
<keyword evidence="3" id="KW-1133">Transmembrane helix</keyword>
<feature type="coiled-coil region" evidence="1">
    <location>
        <begin position="574"/>
        <end position="601"/>
    </location>
</feature>
<dbReference type="EMBL" id="OZ019907">
    <property type="protein sequence ID" value="CAK9206391.1"/>
    <property type="molecule type" value="Genomic_DNA"/>
</dbReference>
<dbReference type="PANTHER" id="PTHR34462">
    <property type="entry name" value="OS05G0587400 PROTEIN"/>
    <property type="match status" value="1"/>
</dbReference>
<evidence type="ECO:0000256" key="1">
    <source>
        <dbReference type="SAM" id="Coils"/>
    </source>
</evidence>
<feature type="compositionally biased region" description="Basic and acidic residues" evidence="2">
    <location>
        <begin position="624"/>
        <end position="648"/>
    </location>
</feature>
<sequence>MTKQHQATAAHGQQQTSLLAVGRRGSRGEGPNWVMLAGGAIVMALSLVLGRKQLQKERARDEESVNKKKNRPQPANQLIYSGLPLKPSSPSSLAVAGPCGSKSIKTDITIETTGMVQTLRQQIKTQDGIIFDLQAQLTDQDQVIAIYHAHIMDLHERLDVTRKEKMDPNCGDCRSCRAESSCVTPARTSENSGKEENIYAVLLQARKLEEEVKSLTEEKMKQEIASQAMNIQHESLVQKVIKMETELKEAKMLATQKQDLIQKYECECFNYQIALEELQHRLDAEILDNEFLRTTKVIGLTDTSSENTTWKWSESLEPPKSTNTHDEEISSKCCTIVDNGDSSHYRGGNVMRSYNVLFSSNSHPLGSNNISSSSRGGSRSTTGGGGGGAHGATTSKGMVPLMGISDREFTDDVTNNDAAISEQLLTTLQQEVEQVTAALAAHWKVVSEKQEETSCIVSEFQKRSAVNTTEMHEAECLGAAAAEDWRDLSYSPGDMSAAQVQELSHKLEQIAKKQRVDEDLMELTKHQVKIAELKQQVSKLTSKCHVWSIAHSSPHEEGTCDHWQEGPGVSTSLVFDLADKLAEQEEQAKQMSMEVQRLSASFQLSSPYVPKSKKEELRKLFQGDDMLQGHHHESSNRNQRTESSDLRSAKPRYAAFQEEELEENCSGLPDGQFSLTSLKQVDAGNGRNEDVELWCPIMAASSSKLGRRAFTNGVKKSIRSFQNPCPPPVYDVSKSDLQQDVREFSKCNSLLKSDHHQQQPVDIKFSPEEVTSRFSFRTARNTVNPDNIVGNFGPNNDVNFRPLVLGSTFDKDITVAFDSPEVASNAPPHDCLSVSSKPPSCCVQGGEGGSSCPPSHSQETVVLGFDGMGDMEAEIRRLQREIEQVMVETSAVADIRCSPNPGQNFPPKCKENLSPVFSAKYAPFFSDIVSPLSDHNSPVALPRKKTTPSAAFPDQKSYRLSPASDERLSSVSKESQMAFDASTNQKWSSPILSERMTPIPMSRMLLGEKKFVDLLDGSISSSMALLDERSSSSPAFNDQLSSAFDTKTSPAVRVGSPTISGSVTPRFFGRSEAADGTTSLRRSLFKSNRNSLSGDSLIPCLNGNNDDD</sequence>
<feature type="compositionally biased region" description="Basic and acidic residues" evidence="2">
    <location>
        <begin position="57"/>
        <end position="66"/>
    </location>
</feature>
<keyword evidence="1" id="KW-0175">Coiled coil</keyword>
<evidence type="ECO:0000313" key="4">
    <source>
        <dbReference type="EMBL" id="CAK9206391.1"/>
    </source>
</evidence>
<proteinExistence type="predicted"/>
<feature type="region of interest" description="Disordered" evidence="2">
    <location>
        <begin position="1"/>
        <end position="24"/>
    </location>
</feature>
<reference evidence="4" key="1">
    <citation type="submission" date="2024-02" db="EMBL/GenBank/DDBJ databases">
        <authorList>
            <consortium name="ELIXIR-Norway"/>
            <consortium name="Elixir Norway"/>
        </authorList>
    </citation>
    <scope>NUCLEOTIDE SEQUENCE</scope>
</reference>
<feature type="region of interest" description="Disordered" evidence="2">
    <location>
        <begin position="57"/>
        <end position="78"/>
    </location>
</feature>
<protein>
    <submittedName>
        <fullName evidence="4">Uncharacterized protein</fullName>
    </submittedName>
</protein>
<gene>
    <name evidence="4" type="ORF">CSSPTR1EN2_LOCUS8325</name>
</gene>
<dbReference type="Proteomes" id="UP001497512">
    <property type="component" value="Chromosome 15"/>
</dbReference>
<dbReference type="PANTHER" id="PTHR34462:SF1">
    <property type="entry name" value="OS05G0587400 PROTEIN"/>
    <property type="match status" value="1"/>
</dbReference>
<evidence type="ECO:0000256" key="3">
    <source>
        <dbReference type="SAM" id="Phobius"/>
    </source>
</evidence>
<feature type="transmembrane region" description="Helical" evidence="3">
    <location>
        <begin position="33"/>
        <end position="50"/>
    </location>
</feature>
<feature type="region of interest" description="Disordered" evidence="2">
    <location>
        <begin position="939"/>
        <end position="984"/>
    </location>
</feature>
<keyword evidence="3" id="KW-0812">Transmembrane</keyword>
<feature type="region of interest" description="Disordered" evidence="2">
    <location>
        <begin position="365"/>
        <end position="399"/>
    </location>
</feature>
<name>A0ABP0TW15_9BRYO</name>
<feature type="coiled-coil region" evidence="1">
    <location>
        <begin position="198"/>
        <end position="295"/>
    </location>
</feature>
<feature type="region of interest" description="Disordered" evidence="2">
    <location>
        <begin position="624"/>
        <end position="649"/>
    </location>
</feature>
<feature type="region of interest" description="Disordered" evidence="2">
    <location>
        <begin position="1089"/>
        <end position="1108"/>
    </location>
</feature>